<sequence length="96" mass="10766">MGANFSHGRLFQQRKGQHRIGQNRLVKGALVLFGLSDLVEIDGGNAQGTGTLNCFVQCRSRLLMRAILPTSTKFRLVDDQSIGQFQGLYQDQRDDR</sequence>
<organism evidence="1 2">
    <name type="scientific">Planctopirus ephydatiae</name>
    <dbReference type="NCBI Taxonomy" id="2528019"/>
    <lineage>
        <taxon>Bacteria</taxon>
        <taxon>Pseudomonadati</taxon>
        <taxon>Planctomycetota</taxon>
        <taxon>Planctomycetia</taxon>
        <taxon>Planctomycetales</taxon>
        <taxon>Planctomycetaceae</taxon>
        <taxon>Planctopirus</taxon>
    </lineage>
</organism>
<dbReference type="Proteomes" id="UP000315349">
    <property type="component" value="Chromosome"/>
</dbReference>
<evidence type="ECO:0000313" key="2">
    <source>
        <dbReference type="Proteomes" id="UP000315349"/>
    </source>
</evidence>
<keyword evidence="2" id="KW-1185">Reference proteome</keyword>
<name>A0A518GII7_9PLAN</name>
<reference evidence="1 2" key="1">
    <citation type="submission" date="2019-02" db="EMBL/GenBank/DDBJ databases">
        <title>Deep-cultivation of Planctomycetes and their phenomic and genomic characterization uncovers novel biology.</title>
        <authorList>
            <person name="Wiegand S."/>
            <person name="Jogler M."/>
            <person name="Boedeker C."/>
            <person name="Pinto D."/>
            <person name="Vollmers J."/>
            <person name="Rivas-Marin E."/>
            <person name="Kohn T."/>
            <person name="Peeters S.H."/>
            <person name="Heuer A."/>
            <person name="Rast P."/>
            <person name="Oberbeckmann S."/>
            <person name="Bunk B."/>
            <person name="Jeske O."/>
            <person name="Meyerdierks A."/>
            <person name="Storesund J.E."/>
            <person name="Kallscheuer N."/>
            <person name="Luecker S."/>
            <person name="Lage O.M."/>
            <person name="Pohl T."/>
            <person name="Merkel B.J."/>
            <person name="Hornburger P."/>
            <person name="Mueller R.-W."/>
            <person name="Bruemmer F."/>
            <person name="Labrenz M."/>
            <person name="Spormann A.M."/>
            <person name="Op den Camp H."/>
            <person name="Overmann J."/>
            <person name="Amann R."/>
            <person name="Jetten M.S.M."/>
            <person name="Mascher T."/>
            <person name="Medema M.H."/>
            <person name="Devos D.P."/>
            <person name="Kaster A.-K."/>
            <person name="Ovreas L."/>
            <person name="Rohde M."/>
            <person name="Galperin M.Y."/>
            <person name="Jogler C."/>
        </authorList>
    </citation>
    <scope>NUCLEOTIDE SEQUENCE [LARGE SCALE GENOMIC DNA]</scope>
    <source>
        <strain evidence="1 2">Spb1</strain>
    </source>
</reference>
<proteinExistence type="predicted"/>
<dbReference type="AlphaFoldDB" id="A0A518GII7"/>
<evidence type="ECO:0000313" key="1">
    <source>
        <dbReference type="EMBL" id="QDV28407.1"/>
    </source>
</evidence>
<accession>A0A518GII7</accession>
<dbReference type="KEGG" id="peh:Spb1_02700"/>
<gene>
    <name evidence="1" type="ORF">Spb1_02700</name>
</gene>
<protein>
    <submittedName>
        <fullName evidence="1">Uncharacterized protein</fullName>
    </submittedName>
</protein>
<dbReference type="EMBL" id="CP036299">
    <property type="protein sequence ID" value="QDV28407.1"/>
    <property type="molecule type" value="Genomic_DNA"/>
</dbReference>